<dbReference type="InterPro" id="IPR002686">
    <property type="entry name" value="Transposase_17"/>
</dbReference>
<dbReference type="Proteomes" id="UP001524499">
    <property type="component" value="Unassembled WGS sequence"/>
</dbReference>
<dbReference type="PANTHER" id="PTHR36966:SF1">
    <property type="entry name" value="REP-ASSOCIATED TYROSINE TRANSPOSASE"/>
    <property type="match status" value="1"/>
</dbReference>
<dbReference type="SUPFAM" id="SSF143422">
    <property type="entry name" value="Transposase IS200-like"/>
    <property type="match status" value="1"/>
</dbReference>
<evidence type="ECO:0000313" key="3">
    <source>
        <dbReference type="EMBL" id="MCQ8105445.1"/>
    </source>
</evidence>
<reference evidence="3 4" key="1">
    <citation type="submission" date="2022-07" db="EMBL/GenBank/DDBJ databases">
        <title>Methylomonas rivi sp. nov., Methylomonas rosea sp. nov., Methylomonas aureus sp. nov. and Methylomonas subterranea sp. nov., four novel methanotrophs isolated from a freshwater creek and the deep terrestrial subsurface.</title>
        <authorList>
            <person name="Abin C."/>
            <person name="Sankaranarayanan K."/>
            <person name="Garner C."/>
            <person name="Sindelar R."/>
            <person name="Kotary K."/>
            <person name="Garner R."/>
            <person name="Barclay S."/>
            <person name="Lawson P."/>
            <person name="Krumholz L."/>
        </authorList>
    </citation>
    <scope>NUCLEOTIDE SEQUENCE [LARGE SCALE GENOMIC DNA]</scope>
    <source>
        <strain evidence="3 4">SURF-2</strain>
    </source>
</reference>
<dbReference type="PANTHER" id="PTHR36966">
    <property type="entry name" value="REP-ASSOCIATED TYROSINE TRANSPOSASE"/>
    <property type="match status" value="1"/>
</dbReference>
<evidence type="ECO:0000256" key="1">
    <source>
        <dbReference type="SAM" id="MobiDB-lite"/>
    </source>
</evidence>
<dbReference type="Gene3D" id="3.30.70.1290">
    <property type="entry name" value="Transposase IS200-like"/>
    <property type="match status" value="1"/>
</dbReference>
<name>A0ABT1TIZ3_9GAMM</name>
<feature type="domain" description="Transposase IS200-like" evidence="2">
    <location>
        <begin position="44"/>
        <end position="198"/>
    </location>
</feature>
<dbReference type="InterPro" id="IPR036515">
    <property type="entry name" value="Transposase_17_sf"/>
</dbReference>
<comment type="caution">
    <text evidence="3">The sequence shown here is derived from an EMBL/GenBank/DDBJ whole genome shotgun (WGS) entry which is preliminary data.</text>
</comment>
<feature type="region of interest" description="Disordered" evidence="1">
    <location>
        <begin position="1"/>
        <end position="31"/>
    </location>
</feature>
<dbReference type="InterPro" id="IPR052715">
    <property type="entry name" value="RAYT_transposase"/>
</dbReference>
<evidence type="ECO:0000259" key="2">
    <source>
        <dbReference type="SMART" id="SM01321"/>
    </source>
</evidence>
<gene>
    <name evidence="3" type="ORF">NP590_15125</name>
</gene>
<protein>
    <submittedName>
        <fullName evidence="3">Transposase</fullName>
    </submittedName>
</protein>
<dbReference type="RefSeq" id="WP_256603412.1">
    <property type="nucleotide sequence ID" value="NZ_JANIBJ010000030.1"/>
</dbReference>
<keyword evidence="4" id="KW-1185">Reference proteome</keyword>
<dbReference type="SMART" id="SM01321">
    <property type="entry name" value="Y1_Tnp"/>
    <property type="match status" value="1"/>
</dbReference>
<sequence>MSHDEEFVGANSDSQYVGANDDSPVQTKPKGNRRSIRLKNYDYAQAGFYFVTVCTHQKTCFFGSIQNGAMVANDLGRVVECCWNEIPAHFPNVASDAFVVMPNHVHGILVINAGENDCSWGVGANHHSRIVGAKDFSPLRPRGTSKTLGSIIRGFKIGVSKWAKNNTQIQTVWQRNYWEHIVRNEQQLNLIREYILNNPAQWELDSLHINNRGTGRGEKSFAPTPCEKP</sequence>
<proteinExistence type="predicted"/>
<organism evidence="3 4">
    <name type="scientific">Methylomonas subterranea</name>
    <dbReference type="NCBI Taxonomy" id="2952225"/>
    <lineage>
        <taxon>Bacteria</taxon>
        <taxon>Pseudomonadati</taxon>
        <taxon>Pseudomonadota</taxon>
        <taxon>Gammaproteobacteria</taxon>
        <taxon>Methylococcales</taxon>
        <taxon>Methylococcaceae</taxon>
        <taxon>Methylomonas</taxon>
    </lineage>
</organism>
<evidence type="ECO:0000313" key="4">
    <source>
        <dbReference type="Proteomes" id="UP001524499"/>
    </source>
</evidence>
<dbReference type="EMBL" id="JANIBJ010000030">
    <property type="protein sequence ID" value="MCQ8105445.1"/>
    <property type="molecule type" value="Genomic_DNA"/>
</dbReference>
<accession>A0ABT1TIZ3</accession>